<evidence type="ECO:0000256" key="6">
    <source>
        <dbReference type="PIRSR" id="PIRSR602401-1"/>
    </source>
</evidence>
<evidence type="ECO:0000256" key="3">
    <source>
        <dbReference type="ARBA" id="ARBA00022617"/>
    </source>
</evidence>
<dbReference type="GO" id="GO:0004497">
    <property type="term" value="F:monooxygenase activity"/>
    <property type="evidence" value="ECO:0007669"/>
    <property type="project" value="InterPro"/>
</dbReference>
<feature type="binding site" description="axial binding residue" evidence="6">
    <location>
        <position position="490"/>
    </location>
    <ligand>
        <name>heme</name>
        <dbReference type="ChEBI" id="CHEBI:30413"/>
    </ligand>
    <ligandPart>
        <name>Fe</name>
        <dbReference type="ChEBI" id="CHEBI:18248"/>
    </ligandPart>
</feature>
<dbReference type="EMBL" id="JAGPNK010000003">
    <property type="protein sequence ID" value="KAH7324675.1"/>
    <property type="molecule type" value="Genomic_DNA"/>
</dbReference>
<evidence type="ECO:0000256" key="4">
    <source>
        <dbReference type="ARBA" id="ARBA00022723"/>
    </source>
</evidence>
<dbReference type="PANTHER" id="PTHR24305">
    <property type="entry name" value="CYTOCHROME P450"/>
    <property type="match status" value="1"/>
</dbReference>
<dbReference type="OrthoDB" id="1470350at2759"/>
<gene>
    <name evidence="7" type="ORF">B0I35DRAFT_349592</name>
</gene>
<accession>A0A8K0SY86</accession>
<dbReference type="SUPFAM" id="SSF48264">
    <property type="entry name" value="Cytochrome P450"/>
    <property type="match status" value="1"/>
</dbReference>
<reference evidence="7" key="1">
    <citation type="journal article" date="2021" name="Nat. Commun.">
        <title>Genetic determinants of endophytism in the Arabidopsis root mycobiome.</title>
        <authorList>
            <person name="Mesny F."/>
            <person name="Miyauchi S."/>
            <person name="Thiergart T."/>
            <person name="Pickel B."/>
            <person name="Atanasova L."/>
            <person name="Karlsson M."/>
            <person name="Huettel B."/>
            <person name="Barry K.W."/>
            <person name="Haridas S."/>
            <person name="Chen C."/>
            <person name="Bauer D."/>
            <person name="Andreopoulos W."/>
            <person name="Pangilinan J."/>
            <person name="LaButti K."/>
            <person name="Riley R."/>
            <person name="Lipzen A."/>
            <person name="Clum A."/>
            <person name="Drula E."/>
            <person name="Henrissat B."/>
            <person name="Kohler A."/>
            <person name="Grigoriev I.V."/>
            <person name="Martin F.M."/>
            <person name="Hacquard S."/>
        </authorList>
    </citation>
    <scope>NUCLEOTIDE SEQUENCE</scope>
    <source>
        <strain evidence="7">MPI-CAGE-CH-0235</strain>
    </source>
</reference>
<dbReference type="Proteomes" id="UP000813444">
    <property type="component" value="Unassembled WGS sequence"/>
</dbReference>
<keyword evidence="8" id="KW-1185">Reference proteome</keyword>
<evidence type="ECO:0000256" key="5">
    <source>
        <dbReference type="ARBA" id="ARBA00023004"/>
    </source>
</evidence>
<dbReference type="GO" id="GO:0016705">
    <property type="term" value="F:oxidoreductase activity, acting on paired donors, with incorporation or reduction of molecular oxygen"/>
    <property type="evidence" value="ECO:0007669"/>
    <property type="project" value="InterPro"/>
</dbReference>
<dbReference type="FunFam" id="1.10.630.10:FF:000051">
    <property type="entry name" value="Cytochrome P450 monooxygenase (Fum15)"/>
    <property type="match status" value="1"/>
</dbReference>
<comment type="caution">
    <text evidence="7">The sequence shown here is derived from an EMBL/GenBank/DDBJ whole genome shotgun (WGS) entry which is preliminary data.</text>
</comment>
<dbReference type="PRINTS" id="PR00385">
    <property type="entry name" value="P450"/>
</dbReference>
<evidence type="ECO:0000256" key="1">
    <source>
        <dbReference type="ARBA" id="ARBA00004685"/>
    </source>
</evidence>
<dbReference type="CDD" id="cd11069">
    <property type="entry name" value="CYP_FUM15-like"/>
    <property type="match status" value="1"/>
</dbReference>
<comment type="similarity">
    <text evidence="2">Belongs to the cytochrome P450 family.</text>
</comment>
<protein>
    <submittedName>
        <fullName evidence="7">Cytochrome P450</fullName>
    </submittedName>
</protein>
<name>A0A8K0SY86_9HYPO</name>
<organism evidence="7 8">
    <name type="scientific">Stachybotrys elegans</name>
    <dbReference type="NCBI Taxonomy" id="80388"/>
    <lineage>
        <taxon>Eukaryota</taxon>
        <taxon>Fungi</taxon>
        <taxon>Dikarya</taxon>
        <taxon>Ascomycota</taxon>
        <taxon>Pezizomycotina</taxon>
        <taxon>Sordariomycetes</taxon>
        <taxon>Hypocreomycetidae</taxon>
        <taxon>Hypocreales</taxon>
        <taxon>Stachybotryaceae</taxon>
        <taxon>Stachybotrys</taxon>
    </lineage>
</organism>
<dbReference type="PRINTS" id="PR00463">
    <property type="entry name" value="EP450I"/>
</dbReference>
<dbReference type="AlphaFoldDB" id="A0A8K0SY86"/>
<dbReference type="InterPro" id="IPR002401">
    <property type="entry name" value="Cyt_P450_E_grp-I"/>
</dbReference>
<comment type="cofactor">
    <cofactor evidence="6">
        <name>heme</name>
        <dbReference type="ChEBI" id="CHEBI:30413"/>
    </cofactor>
</comment>
<dbReference type="InterPro" id="IPR001128">
    <property type="entry name" value="Cyt_P450"/>
</dbReference>
<sequence>MALLARIFSLRTQAPLTAVVSLLAGKYLPRHLGSGSSWRYSTYVWLVSSLVYIIFWCQVYPRYVSPLRHVPGPKSIISLGYRGMLKREKPMGDLYLELVKKYPGEDLLSMAAFDERLLVTNPQLLADLFVHRSYDYVKPPNVSNFLRLVLGNGLILSEGDQHKFQRKNIAPAFNFRHIKNLYPMMWTKAVEMTNLLRSQITQREAKDSNVVELRSWGSKIAMDIIGVAGLGREFNMLNNADDPLLQVYHELLEPSQQNVAYAMACFMFGLGFVRLLPWRMNQIFNGLTNSLGEHCRAMVREKREAIEKRSDEHFDILSLLIKSDNFSDDDLKDQLLTFLAAGHETTAGSITWICYLLSKHQDAQQKLRTELQKNLSPGILQGDTTDIATILEQLPYLNGVMNESLRLYPTIPLTSRSAIRDTQLGPQFIAKGTRVLVMPWLLNRSPSVWGADAVEFRPERWISENGKPNQTGGASSNYDMVTFMHGARSCIGQGFAKAELRCILAALAGSFSWELAMDDALVVPKGVITIKPANGLYLRLTPLEA</sequence>
<keyword evidence="3 6" id="KW-0349">Heme</keyword>
<evidence type="ECO:0000256" key="2">
    <source>
        <dbReference type="ARBA" id="ARBA00010617"/>
    </source>
</evidence>
<dbReference type="Gene3D" id="1.10.630.10">
    <property type="entry name" value="Cytochrome P450"/>
    <property type="match status" value="1"/>
</dbReference>
<keyword evidence="4 6" id="KW-0479">Metal-binding</keyword>
<dbReference type="InterPro" id="IPR036396">
    <property type="entry name" value="Cyt_P450_sf"/>
</dbReference>
<evidence type="ECO:0000313" key="7">
    <source>
        <dbReference type="EMBL" id="KAH7324675.1"/>
    </source>
</evidence>
<dbReference type="GO" id="GO:0020037">
    <property type="term" value="F:heme binding"/>
    <property type="evidence" value="ECO:0007669"/>
    <property type="project" value="InterPro"/>
</dbReference>
<dbReference type="PANTHER" id="PTHR24305:SF166">
    <property type="entry name" value="CYTOCHROME P450 12A4, MITOCHONDRIAL-RELATED"/>
    <property type="match status" value="1"/>
</dbReference>
<dbReference type="Pfam" id="PF00067">
    <property type="entry name" value="p450"/>
    <property type="match status" value="1"/>
</dbReference>
<comment type="pathway">
    <text evidence="1">Mycotoxin biosynthesis.</text>
</comment>
<keyword evidence="5 6" id="KW-0408">Iron</keyword>
<dbReference type="GO" id="GO:0005506">
    <property type="term" value="F:iron ion binding"/>
    <property type="evidence" value="ECO:0007669"/>
    <property type="project" value="InterPro"/>
</dbReference>
<evidence type="ECO:0000313" key="8">
    <source>
        <dbReference type="Proteomes" id="UP000813444"/>
    </source>
</evidence>
<proteinExistence type="inferred from homology"/>
<dbReference type="InterPro" id="IPR050121">
    <property type="entry name" value="Cytochrome_P450_monoxygenase"/>
</dbReference>